<dbReference type="SUPFAM" id="SSF53067">
    <property type="entry name" value="Actin-like ATPase domain"/>
    <property type="match status" value="1"/>
</dbReference>
<gene>
    <name evidence="2" type="ORF">SAMN04488002_0413</name>
</gene>
<reference evidence="3" key="1">
    <citation type="submission" date="2016-10" db="EMBL/GenBank/DDBJ databases">
        <authorList>
            <person name="Varghese N."/>
            <person name="Submissions S."/>
        </authorList>
    </citation>
    <scope>NUCLEOTIDE SEQUENCE [LARGE SCALE GENOMIC DNA]</scope>
    <source>
        <strain evidence="3">DSM 26921</strain>
    </source>
</reference>
<dbReference type="RefSeq" id="WP_090211859.1">
    <property type="nucleotide sequence ID" value="NZ_FOYO01000001.1"/>
</dbReference>
<dbReference type="STRING" id="670154.SAMN04488002_0413"/>
<dbReference type="PANTHER" id="PTHR18964">
    <property type="entry name" value="ROK (REPRESSOR, ORF, KINASE) FAMILY"/>
    <property type="match status" value="1"/>
</dbReference>
<evidence type="ECO:0000256" key="1">
    <source>
        <dbReference type="ARBA" id="ARBA00006479"/>
    </source>
</evidence>
<dbReference type="EMBL" id="FOYO01000001">
    <property type="protein sequence ID" value="SFR34012.1"/>
    <property type="molecule type" value="Genomic_DNA"/>
</dbReference>
<accession>A0A1I6FVN3</accession>
<dbReference type="SUPFAM" id="SSF46785">
    <property type="entry name" value="Winged helix' DNA-binding domain"/>
    <property type="match status" value="1"/>
</dbReference>
<evidence type="ECO:0000313" key="2">
    <source>
        <dbReference type="EMBL" id="SFR34012.1"/>
    </source>
</evidence>
<protein>
    <submittedName>
        <fullName evidence="2">Sugar kinase of the NBD/HSP70 family, may contain an N-terminal HTH domain</fullName>
    </submittedName>
</protein>
<dbReference type="CDD" id="cd24073">
    <property type="entry name" value="ASKHA_ATPase_ROK_CYANR"/>
    <property type="match status" value="1"/>
</dbReference>
<dbReference type="Pfam" id="PF00480">
    <property type="entry name" value="ROK"/>
    <property type="match status" value="1"/>
</dbReference>
<dbReference type="InterPro" id="IPR036390">
    <property type="entry name" value="WH_DNA-bd_sf"/>
</dbReference>
<sequence length="411" mass="44415">MDASLGCGPVLTGIDHHRKPLRQQVFEFVRAAGQASRVEVARALGVSPGSITAIAAEFISAGYLREVEAPLREEAGRGRPPVALEVVSEAHHVIGIKISDEQYSAAVSDFTGHVLADATLTTRTSRKSANEMLDELAELLDLLLSQTQLRMPDIAAVGIGLSGLIDHQNDKVVWSPFLDQAGIPFKSEFEKRFKVVVHIDNDANVLTLSELWFGAGRNNSDFAVVTIEHGVGMGLVLNSQLFRGSRGMGLELGHTKVQLDGALCRCGQRGCLEAYLADYALVREASTALGQVSHNAQDPHATLETLYEQAKAGNLAAQAIFQRAGRFMALGLANVIQLFDPELIVLSGERMRYEYLYASEVMAEMNKLTLKGEGPTPRVEIHAWGDLVWARGAIALALSAVTDETFGGVDQ</sequence>
<dbReference type="InterPro" id="IPR043129">
    <property type="entry name" value="ATPase_NBD"/>
</dbReference>
<dbReference type="OrthoDB" id="9810372at2"/>
<dbReference type="GO" id="GO:0016301">
    <property type="term" value="F:kinase activity"/>
    <property type="evidence" value="ECO:0007669"/>
    <property type="project" value="UniProtKB-KW"/>
</dbReference>
<dbReference type="Proteomes" id="UP000199658">
    <property type="component" value="Unassembled WGS sequence"/>
</dbReference>
<dbReference type="Gene3D" id="1.10.10.10">
    <property type="entry name" value="Winged helix-like DNA-binding domain superfamily/Winged helix DNA-binding domain"/>
    <property type="match status" value="1"/>
</dbReference>
<organism evidence="2 3">
    <name type="scientific">Litoreibacter janthinus</name>
    <dbReference type="NCBI Taxonomy" id="670154"/>
    <lineage>
        <taxon>Bacteria</taxon>
        <taxon>Pseudomonadati</taxon>
        <taxon>Pseudomonadota</taxon>
        <taxon>Alphaproteobacteria</taxon>
        <taxon>Rhodobacterales</taxon>
        <taxon>Roseobacteraceae</taxon>
        <taxon>Litoreibacter</taxon>
    </lineage>
</organism>
<name>A0A1I6FVN3_9RHOB</name>
<dbReference type="AlphaFoldDB" id="A0A1I6FVN3"/>
<keyword evidence="3" id="KW-1185">Reference proteome</keyword>
<dbReference type="PANTHER" id="PTHR18964:SF149">
    <property type="entry name" value="BIFUNCTIONAL UDP-N-ACETYLGLUCOSAMINE 2-EPIMERASE_N-ACETYLMANNOSAMINE KINASE"/>
    <property type="match status" value="1"/>
</dbReference>
<dbReference type="InterPro" id="IPR000600">
    <property type="entry name" value="ROK"/>
</dbReference>
<keyword evidence="2" id="KW-0808">Transferase</keyword>
<comment type="similarity">
    <text evidence="1">Belongs to the ROK (NagC/XylR) family.</text>
</comment>
<dbReference type="Gene3D" id="3.30.420.40">
    <property type="match status" value="2"/>
</dbReference>
<proteinExistence type="inferred from homology"/>
<keyword evidence="2" id="KW-0418">Kinase</keyword>
<evidence type="ECO:0000313" key="3">
    <source>
        <dbReference type="Proteomes" id="UP000199658"/>
    </source>
</evidence>
<dbReference type="InterPro" id="IPR036388">
    <property type="entry name" value="WH-like_DNA-bd_sf"/>
</dbReference>